<dbReference type="AlphaFoldDB" id="A0A834SEX1"/>
<protein>
    <submittedName>
        <fullName evidence="1">Uncharacterized protein</fullName>
    </submittedName>
</protein>
<reference evidence="1" key="1">
    <citation type="submission" date="2020-09" db="EMBL/GenBank/DDBJ databases">
        <title>Genome-Enabled Discovery of Anthraquinone Biosynthesis in Senna tora.</title>
        <authorList>
            <person name="Kang S.-H."/>
            <person name="Pandey R.P."/>
            <person name="Lee C.-M."/>
            <person name="Sim J.-S."/>
            <person name="Jeong J.-T."/>
            <person name="Choi B.-S."/>
            <person name="Jung M."/>
            <person name="Ginzburg D."/>
            <person name="Zhao K."/>
            <person name="Won S.Y."/>
            <person name="Oh T.-J."/>
            <person name="Yu Y."/>
            <person name="Kim N.-H."/>
            <person name="Lee O.R."/>
            <person name="Lee T.-H."/>
            <person name="Bashyal P."/>
            <person name="Kim T.-S."/>
            <person name="Lee W.-H."/>
            <person name="Kawkins C."/>
            <person name="Kim C.-K."/>
            <person name="Kim J.S."/>
            <person name="Ahn B.O."/>
            <person name="Rhee S.Y."/>
            <person name="Sohng J.K."/>
        </authorList>
    </citation>
    <scope>NUCLEOTIDE SEQUENCE</scope>
    <source>
        <tissue evidence="1">Leaf</tissue>
    </source>
</reference>
<dbReference type="EMBL" id="JAAIUW010000013">
    <property type="protein sequence ID" value="KAF7802388.1"/>
    <property type="molecule type" value="Genomic_DNA"/>
</dbReference>
<accession>A0A834SEX1</accession>
<dbReference type="Proteomes" id="UP000634136">
    <property type="component" value="Unassembled WGS sequence"/>
</dbReference>
<keyword evidence="2" id="KW-1185">Reference proteome</keyword>
<evidence type="ECO:0000313" key="2">
    <source>
        <dbReference type="Proteomes" id="UP000634136"/>
    </source>
</evidence>
<gene>
    <name evidence="1" type="ORF">G2W53_041499</name>
</gene>
<evidence type="ECO:0000313" key="1">
    <source>
        <dbReference type="EMBL" id="KAF7802388.1"/>
    </source>
</evidence>
<proteinExistence type="predicted"/>
<organism evidence="1 2">
    <name type="scientific">Senna tora</name>
    <dbReference type="NCBI Taxonomy" id="362788"/>
    <lineage>
        <taxon>Eukaryota</taxon>
        <taxon>Viridiplantae</taxon>
        <taxon>Streptophyta</taxon>
        <taxon>Embryophyta</taxon>
        <taxon>Tracheophyta</taxon>
        <taxon>Spermatophyta</taxon>
        <taxon>Magnoliopsida</taxon>
        <taxon>eudicotyledons</taxon>
        <taxon>Gunneridae</taxon>
        <taxon>Pentapetalae</taxon>
        <taxon>rosids</taxon>
        <taxon>fabids</taxon>
        <taxon>Fabales</taxon>
        <taxon>Fabaceae</taxon>
        <taxon>Caesalpinioideae</taxon>
        <taxon>Cassia clade</taxon>
        <taxon>Senna</taxon>
    </lineage>
</organism>
<sequence length="63" mass="7184">MQLGDFGLAKWKTDSDDETMQTKCLPGARKLAHSTKPAFLRQCPRLGNQCKASLRDRWECASW</sequence>
<comment type="caution">
    <text evidence="1">The sequence shown here is derived from an EMBL/GenBank/DDBJ whole genome shotgun (WGS) entry which is preliminary data.</text>
</comment>
<name>A0A834SEX1_9FABA</name>